<feature type="signal peptide" evidence="15">
    <location>
        <begin position="1"/>
        <end position="21"/>
    </location>
</feature>
<keyword evidence="10 12" id="KW-0472">Membrane</keyword>
<dbReference type="RefSeq" id="WP_116888569.1">
    <property type="nucleotide sequence ID" value="NZ_CP031641.1"/>
</dbReference>
<evidence type="ECO:0000256" key="11">
    <source>
        <dbReference type="ARBA" id="ARBA00023237"/>
    </source>
</evidence>
<keyword evidence="19" id="KW-1185">Reference proteome</keyword>
<dbReference type="InterPro" id="IPR012910">
    <property type="entry name" value="Plug_dom"/>
</dbReference>
<dbReference type="GO" id="GO:0015344">
    <property type="term" value="F:siderophore uptake transmembrane transporter activity"/>
    <property type="evidence" value="ECO:0007669"/>
    <property type="project" value="TreeGrafter"/>
</dbReference>
<organism evidence="18 19">
    <name type="scientific">Pseudomonas parafulva</name>
    <dbReference type="NCBI Taxonomy" id="157782"/>
    <lineage>
        <taxon>Bacteria</taxon>
        <taxon>Pseudomonadati</taxon>
        <taxon>Pseudomonadota</taxon>
        <taxon>Gammaproteobacteria</taxon>
        <taxon>Pseudomonadales</taxon>
        <taxon>Pseudomonadaceae</taxon>
        <taxon>Pseudomonas</taxon>
    </lineage>
</organism>
<gene>
    <name evidence="18" type="ORF">DZC75_13540</name>
</gene>
<feature type="compositionally biased region" description="Basic and acidic residues" evidence="14">
    <location>
        <begin position="270"/>
        <end position="279"/>
    </location>
</feature>
<evidence type="ECO:0000313" key="19">
    <source>
        <dbReference type="Proteomes" id="UP000258127"/>
    </source>
</evidence>
<evidence type="ECO:0000256" key="5">
    <source>
        <dbReference type="ARBA" id="ARBA00022692"/>
    </source>
</evidence>
<name>A0AAI8KC87_9PSED</name>
<keyword evidence="9 13" id="KW-0798">TonB box</keyword>
<evidence type="ECO:0000256" key="12">
    <source>
        <dbReference type="PROSITE-ProRule" id="PRU01360"/>
    </source>
</evidence>
<proteinExistence type="inferred from homology"/>
<feature type="chain" id="PRO_5042526289" evidence="15">
    <location>
        <begin position="22"/>
        <end position="687"/>
    </location>
</feature>
<dbReference type="PROSITE" id="PS52016">
    <property type="entry name" value="TONB_DEPENDENT_REC_3"/>
    <property type="match status" value="1"/>
</dbReference>
<dbReference type="Gene3D" id="2.40.170.20">
    <property type="entry name" value="TonB-dependent receptor, beta-barrel domain"/>
    <property type="match status" value="1"/>
</dbReference>
<dbReference type="Pfam" id="PF00593">
    <property type="entry name" value="TonB_dep_Rec_b-barrel"/>
    <property type="match status" value="1"/>
</dbReference>
<keyword evidence="18" id="KW-0675">Receptor</keyword>
<comment type="subcellular location">
    <subcellularLocation>
        <location evidence="1 12">Cell outer membrane</location>
        <topology evidence="1 12">Multi-pass membrane protein</topology>
    </subcellularLocation>
</comment>
<evidence type="ECO:0000259" key="17">
    <source>
        <dbReference type="Pfam" id="PF07715"/>
    </source>
</evidence>
<evidence type="ECO:0000256" key="10">
    <source>
        <dbReference type="ARBA" id="ARBA00023136"/>
    </source>
</evidence>
<evidence type="ECO:0000313" key="18">
    <source>
        <dbReference type="EMBL" id="AXO88973.1"/>
    </source>
</evidence>
<keyword evidence="4" id="KW-0410">Iron transport</keyword>
<keyword evidence="2 12" id="KW-0813">Transport</keyword>
<dbReference type="InterPro" id="IPR039426">
    <property type="entry name" value="TonB-dep_rcpt-like"/>
</dbReference>
<comment type="similarity">
    <text evidence="12 13">Belongs to the TonB-dependent receptor family.</text>
</comment>
<keyword evidence="3 12" id="KW-1134">Transmembrane beta strand</keyword>
<feature type="domain" description="TonB-dependent receptor-like beta-barrel" evidence="16">
    <location>
        <begin position="229"/>
        <end position="648"/>
    </location>
</feature>
<accession>A0AAI8KC87</accession>
<dbReference type="InterPro" id="IPR000531">
    <property type="entry name" value="Beta-barrel_TonB"/>
</dbReference>
<dbReference type="GO" id="GO:0009279">
    <property type="term" value="C:cell outer membrane"/>
    <property type="evidence" value="ECO:0007669"/>
    <property type="project" value="UniProtKB-SubCell"/>
</dbReference>
<dbReference type="CDD" id="cd01347">
    <property type="entry name" value="ligand_gated_channel"/>
    <property type="match status" value="1"/>
</dbReference>
<evidence type="ECO:0000256" key="9">
    <source>
        <dbReference type="ARBA" id="ARBA00023077"/>
    </source>
</evidence>
<evidence type="ECO:0000256" key="14">
    <source>
        <dbReference type="SAM" id="MobiDB-lite"/>
    </source>
</evidence>
<dbReference type="EMBL" id="CP031641">
    <property type="protein sequence ID" value="AXO88973.1"/>
    <property type="molecule type" value="Genomic_DNA"/>
</dbReference>
<keyword evidence="5 12" id="KW-0812">Transmembrane</keyword>
<keyword evidence="7" id="KW-0408">Iron</keyword>
<dbReference type="PANTHER" id="PTHR32552:SF68">
    <property type="entry name" value="FERRICHROME OUTER MEMBRANE TRANSPORTER_PHAGE RECEPTOR"/>
    <property type="match status" value="1"/>
</dbReference>
<feature type="region of interest" description="Disordered" evidence="14">
    <location>
        <begin position="257"/>
        <end position="279"/>
    </location>
</feature>
<protein>
    <submittedName>
        <fullName evidence="18">TonB-dependent receptor</fullName>
    </submittedName>
</protein>
<dbReference type="AlphaFoldDB" id="A0AAI8KC87"/>
<evidence type="ECO:0000256" key="4">
    <source>
        <dbReference type="ARBA" id="ARBA00022496"/>
    </source>
</evidence>
<dbReference type="SUPFAM" id="SSF56935">
    <property type="entry name" value="Porins"/>
    <property type="match status" value="1"/>
</dbReference>
<dbReference type="InterPro" id="IPR036942">
    <property type="entry name" value="Beta-barrel_TonB_sf"/>
</dbReference>
<evidence type="ECO:0000256" key="3">
    <source>
        <dbReference type="ARBA" id="ARBA00022452"/>
    </source>
</evidence>
<dbReference type="PANTHER" id="PTHR32552">
    <property type="entry name" value="FERRICHROME IRON RECEPTOR-RELATED"/>
    <property type="match status" value="1"/>
</dbReference>
<evidence type="ECO:0000256" key="13">
    <source>
        <dbReference type="RuleBase" id="RU003357"/>
    </source>
</evidence>
<dbReference type="Gene3D" id="2.170.130.10">
    <property type="entry name" value="TonB-dependent receptor, plug domain"/>
    <property type="match status" value="1"/>
</dbReference>
<keyword evidence="6 15" id="KW-0732">Signal</keyword>
<reference evidence="18 19" key="1">
    <citation type="submission" date="2018-08" db="EMBL/GenBank/DDBJ databases">
        <authorList>
            <person name="Lee Y."/>
            <person name="Kakembo D."/>
        </authorList>
    </citation>
    <scope>NUCLEOTIDE SEQUENCE [LARGE SCALE GENOMIC DNA]</scope>
    <source>
        <strain evidence="18 19">JBCS1880</strain>
    </source>
</reference>
<keyword evidence="11 12" id="KW-0998">Cell outer membrane</keyword>
<dbReference type="Pfam" id="PF07715">
    <property type="entry name" value="Plug"/>
    <property type="match status" value="1"/>
</dbReference>
<evidence type="ECO:0000256" key="8">
    <source>
        <dbReference type="ARBA" id="ARBA00023065"/>
    </source>
</evidence>
<evidence type="ECO:0000256" key="7">
    <source>
        <dbReference type="ARBA" id="ARBA00023004"/>
    </source>
</evidence>
<dbReference type="InterPro" id="IPR037066">
    <property type="entry name" value="Plug_dom_sf"/>
</dbReference>
<dbReference type="Proteomes" id="UP000258127">
    <property type="component" value="Chromosome"/>
</dbReference>
<keyword evidence="8" id="KW-0406">Ion transport</keyword>
<evidence type="ECO:0000256" key="2">
    <source>
        <dbReference type="ARBA" id="ARBA00022448"/>
    </source>
</evidence>
<evidence type="ECO:0000256" key="15">
    <source>
        <dbReference type="SAM" id="SignalP"/>
    </source>
</evidence>
<sequence>MRFTPASLAIFTAMVSPDLFAEPTGNSTIVLGDVNITHTAAAGVGSALSTENVLTSVDVLGGDQVQDKNVMNSWQLLGQMPGIQLTETGQGAESGKVTFRAFNGEGYINGIKTLIDGVPSNVNSGNQRFIDMVFPLDIEYIEVVRGTNDPRYGLHNIGGNINFATRQGGNYTDSRLTYGSFDTREVQLAIGREEGNFAQNYILAKQDSDGYRDHSNSNKYALGGKWFLSNDEQNFRVGLIARLYHHQAQEPGFLTREQMHASRTQSPDKNGNDGDDRDMKQLSLHTDWQLNDDLSLSSKLYYNSYNDDRTITFTDYRPGNAPRQRRQWDEQQRGMLSNLTWRANEHLTLDGGINYEEQDNAYRRLRYSYGVPTDFDVRPARVQNDDSYTLRNIGGYLQAVIQPTDALKIIPAMRVDKFSGNTELLGGAKASLQDYGWIRQPKLSVIYSLTPEIDVYANWGRTFQILTGSTAPAYMTPGQTSYDPSINTGKEVGIKFQPFPGAQARVALWQQDATDEVANMPSTGTTVGLGETRRRGVDMQISAQLDEQWTVWASHAIQEAKVVKAFSASGQSLSGKQVFSTPRYISNLGADYRYNDDWKFGVQGRAQGSYYIDELNEQGKYGGFVVVDASVSYRLSPSTSVDLQVKNLLDRQYEYVWYDNFFWGGDDQAMFSPAPGRSAFVSLNMKL</sequence>
<evidence type="ECO:0000256" key="6">
    <source>
        <dbReference type="ARBA" id="ARBA00022729"/>
    </source>
</evidence>
<evidence type="ECO:0000259" key="16">
    <source>
        <dbReference type="Pfam" id="PF00593"/>
    </source>
</evidence>
<feature type="domain" description="TonB-dependent receptor plug" evidence="17">
    <location>
        <begin position="51"/>
        <end position="159"/>
    </location>
</feature>
<evidence type="ECO:0000256" key="1">
    <source>
        <dbReference type="ARBA" id="ARBA00004571"/>
    </source>
</evidence>